<evidence type="ECO:0000313" key="3">
    <source>
        <dbReference type="Proteomes" id="UP000808337"/>
    </source>
</evidence>
<name>A0A9D7SWE9_9BACT</name>
<reference evidence="2 3" key="1">
    <citation type="submission" date="2020-10" db="EMBL/GenBank/DDBJ databases">
        <title>Connecting structure to function with the recovery of over 1000 high-quality activated sludge metagenome-assembled genomes encoding full-length rRNA genes using long-read sequencing.</title>
        <authorList>
            <person name="Singleton C.M."/>
            <person name="Petriglieri F."/>
            <person name="Kristensen J.M."/>
            <person name="Kirkegaard R.H."/>
            <person name="Michaelsen T.Y."/>
            <person name="Andersen M.H."/>
            <person name="Karst S.M."/>
            <person name="Dueholm M.S."/>
            <person name="Nielsen P.H."/>
            <person name="Albertsen M."/>
        </authorList>
    </citation>
    <scope>NUCLEOTIDE SEQUENCE [LARGE SCALE GENOMIC DNA]</scope>
    <source>
        <strain evidence="2">Ribe_18-Q3-R11-54_MAXAC.273</strain>
    </source>
</reference>
<feature type="region of interest" description="Disordered" evidence="1">
    <location>
        <begin position="1"/>
        <end position="21"/>
    </location>
</feature>
<protein>
    <submittedName>
        <fullName evidence="2">Uncharacterized protein</fullName>
    </submittedName>
</protein>
<comment type="caution">
    <text evidence="2">The sequence shown here is derived from an EMBL/GenBank/DDBJ whole genome shotgun (WGS) entry which is preliminary data.</text>
</comment>
<sequence>MSWEVRGDLDRESDSNQASPSIILTLKTRPIRIPIGPVTLPTICVNNPSNPITQMRSNGMKGNLVVCRDTIDQVCSDCGYFDQHCLLR</sequence>
<dbReference type="EMBL" id="JADKGY010000010">
    <property type="protein sequence ID" value="MBK9983152.1"/>
    <property type="molecule type" value="Genomic_DNA"/>
</dbReference>
<feature type="compositionally biased region" description="Basic and acidic residues" evidence="1">
    <location>
        <begin position="1"/>
        <end position="14"/>
    </location>
</feature>
<gene>
    <name evidence="2" type="ORF">IPP15_12170</name>
</gene>
<dbReference type="Proteomes" id="UP000808337">
    <property type="component" value="Unassembled WGS sequence"/>
</dbReference>
<organism evidence="2 3">
    <name type="scientific">Candidatus Opimibacter skivensis</name>
    <dbReference type="NCBI Taxonomy" id="2982028"/>
    <lineage>
        <taxon>Bacteria</taxon>
        <taxon>Pseudomonadati</taxon>
        <taxon>Bacteroidota</taxon>
        <taxon>Saprospiria</taxon>
        <taxon>Saprospirales</taxon>
        <taxon>Saprospiraceae</taxon>
        <taxon>Candidatus Opimibacter</taxon>
    </lineage>
</organism>
<proteinExistence type="predicted"/>
<accession>A0A9D7SWE9</accession>
<evidence type="ECO:0000313" key="2">
    <source>
        <dbReference type="EMBL" id="MBK9983152.1"/>
    </source>
</evidence>
<evidence type="ECO:0000256" key="1">
    <source>
        <dbReference type="SAM" id="MobiDB-lite"/>
    </source>
</evidence>
<dbReference type="AlphaFoldDB" id="A0A9D7SWE9"/>